<name>A0ABQ4VAJ6_9MYCO</name>
<sequence>MVVKAALRFGFGTASLLAGGWVLRALQGTSAALGATPAEIAAVAHRSPHYRDGVFSNLEAPSGIKMDSELQRKLLRDLANAGSLGKPPGPIPLAEVPRLDTAPSEAAASWFGHSSALIEIDGYRVLADPVWSQRCSPSRSVGPQRMHEVPVSLEALPAVDAVLISHDHYDHLDIDTIVALARTQRAPFVVPLGIGAHLRKWGIPDSRIIELDWHEHHRIGELTLICTPARHFSGRLFARDTTLWASWVVAGPTHRAFFGGDTGYTKSFAEIGAAHGPFDLTLLPIGAYHPAFADIHMNPEEAVRAHLDLADADRGLMVPIHWATFRLAPHPWAEPAERLFAAAETERVRIAVPIPGERVLGGQEAAESTLDPWWRM</sequence>
<reference evidence="2 3" key="1">
    <citation type="submission" date="2021-08" db="EMBL/GenBank/DDBJ databases">
        <title>Draft genome sequence of Mycolicibacterium sp. NGTWS1702 strain.</title>
        <authorList>
            <person name="Matsumoto M."/>
            <person name="Tang B.C.C."/>
            <person name="Machida Y."/>
            <person name="Matoyama H."/>
            <person name="Kishihara T."/>
            <person name="Sato S."/>
            <person name="Kondo I."/>
            <person name="Sano M."/>
            <person name="Kato G."/>
        </authorList>
    </citation>
    <scope>NUCLEOTIDE SEQUENCE [LARGE SCALE GENOMIC DNA]</scope>
    <source>
        <strain evidence="2 3">NGTWSNA01</strain>
    </source>
</reference>
<dbReference type="InterPro" id="IPR001279">
    <property type="entry name" value="Metallo-B-lactamas"/>
</dbReference>
<evidence type="ECO:0000313" key="2">
    <source>
        <dbReference type="EMBL" id="GJF16716.1"/>
    </source>
</evidence>
<dbReference type="PANTHER" id="PTHR15032">
    <property type="entry name" value="N-ACYL-PHOSPHATIDYLETHANOLAMINE-HYDROLYZING PHOSPHOLIPASE D"/>
    <property type="match status" value="1"/>
</dbReference>
<evidence type="ECO:0000259" key="1">
    <source>
        <dbReference type="Pfam" id="PF12706"/>
    </source>
</evidence>
<dbReference type="Proteomes" id="UP001060504">
    <property type="component" value="Unassembled WGS sequence"/>
</dbReference>
<gene>
    <name evidence="2" type="ORF">NGTWS1702_22050</name>
</gene>
<protein>
    <submittedName>
        <fullName evidence="2">MBL fold metallo-hydrolase</fullName>
    </submittedName>
</protein>
<evidence type="ECO:0000313" key="3">
    <source>
        <dbReference type="Proteomes" id="UP001060504"/>
    </source>
</evidence>
<comment type="caution">
    <text evidence="2">The sequence shown here is derived from an EMBL/GenBank/DDBJ whole genome shotgun (WGS) entry which is preliminary data.</text>
</comment>
<dbReference type="EMBL" id="BPRH01002310">
    <property type="protein sequence ID" value="GJF16716.1"/>
    <property type="molecule type" value="Genomic_DNA"/>
</dbReference>
<dbReference type="Gene3D" id="3.60.15.10">
    <property type="entry name" value="Ribonuclease Z/Hydroxyacylglutathione hydrolase-like"/>
    <property type="match status" value="1"/>
</dbReference>
<dbReference type="Pfam" id="PF12706">
    <property type="entry name" value="Lactamase_B_2"/>
    <property type="match status" value="1"/>
</dbReference>
<feature type="domain" description="Metallo-beta-lactamase" evidence="1">
    <location>
        <begin position="123"/>
        <end position="322"/>
    </location>
</feature>
<keyword evidence="3" id="KW-1185">Reference proteome</keyword>
<proteinExistence type="predicted"/>
<dbReference type="SUPFAM" id="SSF56281">
    <property type="entry name" value="Metallo-hydrolase/oxidoreductase"/>
    <property type="match status" value="1"/>
</dbReference>
<organism evidence="2 3">
    <name type="scientific">Mycolicibacterium cyprinidarum</name>
    <dbReference type="NCBI Taxonomy" id="2860311"/>
    <lineage>
        <taxon>Bacteria</taxon>
        <taxon>Bacillati</taxon>
        <taxon>Actinomycetota</taxon>
        <taxon>Actinomycetes</taxon>
        <taxon>Mycobacteriales</taxon>
        <taxon>Mycobacteriaceae</taxon>
        <taxon>Mycolicibacterium</taxon>
    </lineage>
</organism>
<dbReference type="InterPro" id="IPR036866">
    <property type="entry name" value="RibonucZ/Hydroxyglut_hydro"/>
</dbReference>
<accession>A0ABQ4VAJ6</accession>
<dbReference type="PANTHER" id="PTHR15032:SF4">
    <property type="entry name" value="N-ACYL-PHOSPHATIDYLETHANOLAMINE-HYDROLYZING PHOSPHOLIPASE D"/>
    <property type="match status" value="1"/>
</dbReference>